<feature type="transmembrane region" description="Helical" evidence="8">
    <location>
        <begin position="288"/>
        <end position="306"/>
    </location>
</feature>
<keyword evidence="4" id="KW-1003">Cell membrane</keyword>
<dbReference type="SUPFAM" id="SSF103473">
    <property type="entry name" value="MFS general substrate transporter"/>
    <property type="match status" value="1"/>
</dbReference>
<feature type="transmembrane region" description="Helical" evidence="8">
    <location>
        <begin position="81"/>
        <end position="100"/>
    </location>
</feature>
<dbReference type="GO" id="GO:0015385">
    <property type="term" value="F:sodium:proton antiporter activity"/>
    <property type="evidence" value="ECO:0007669"/>
    <property type="project" value="TreeGrafter"/>
</dbReference>
<dbReference type="Pfam" id="PF07690">
    <property type="entry name" value="MFS_1"/>
    <property type="match status" value="1"/>
</dbReference>
<accession>A0A2P1PYD1</accession>
<dbReference type="InterPro" id="IPR036259">
    <property type="entry name" value="MFS_trans_sf"/>
</dbReference>
<name>A0A2P1PYD1_9GAMM</name>
<feature type="transmembrane region" description="Helical" evidence="8">
    <location>
        <begin position="257"/>
        <end position="276"/>
    </location>
</feature>
<organism evidence="10 11">
    <name type="scientific">Ahniella affigens</name>
    <dbReference type="NCBI Taxonomy" id="2021234"/>
    <lineage>
        <taxon>Bacteria</taxon>
        <taxon>Pseudomonadati</taxon>
        <taxon>Pseudomonadota</taxon>
        <taxon>Gammaproteobacteria</taxon>
        <taxon>Lysobacterales</taxon>
        <taxon>Rhodanobacteraceae</taxon>
        <taxon>Ahniella</taxon>
    </lineage>
</organism>
<proteinExistence type="inferred from homology"/>
<dbReference type="InterPro" id="IPR020846">
    <property type="entry name" value="MFS_dom"/>
</dbReference>
<feature type="transmembrane region" description="Helical" evidence="8">
    <location>
        <begin position="312"/>
        <end position="333"/>
    </location>
</feature>
<feature type="transmembrane region" description="Helical" evidence="8">
    <location>
        <begin position="51"/>
        <end position="69"/>
    </location>
</feature>
<dbReference type="OrthoDB" id="9814303at2"/>
<feature type="transmembrane region" description="Helical" evidence="8">
    <location>
        <begin position="354"/>
        <end position="371"/>
    </location>
</feature>
<evidence type="ECO:0000256" key="5">
    <source>
        <dbReference type="ARBA" id="ARBA00022692"/>
    </source>
</evidence>
<dbReference type="GO" id="GO:0005886">
    <property type="term" value="C:plasma membrane"/>
    <property type="evidence" value="ECO:0007669"/>
    <property type="project" value="UniProtKB-SubCell"/>
</dbReference>
<keyword evidence="7 8" id="KW-0472">Membrane</keyword>
<dbReference type="InterPro" id="IPR004812">
    <property type="entry name" value="Efflux_drug-R_Bcr/CmlA"/>
</dbReference>
<reference evidence="10 11" key="1">
    <citation type="submission" date="2018-03" db="EMBL/GenBank/DDBJ databases">
        <title>Ahniella affigens gen. nov., sp. nov., a gammaproteobacterium isolated from sandy soil near a stream.</title>
        <authorList>
            <person name="Ko Y."/>
            <person name="Kim J.-H."/>
        </authorList>
    </citation>
    <scope>NUCLEOTIDE SEQUENCE [LARGE SCALE GENOMIC DNA]</scope>
    <source>
        <strain evidence="10 11">D13</strain>
    </source>
</reference>
<evidence type="ECO:0000259" key="9">
    <source>
        <dbReference type="PROSITE" id="PS50850"/>
    </source>
</evidence>
<comment type="caution">
    <text evidence="8">Lacks conserved residue(s) required for the propagation of feature annotation.</text>
</comment>
<evidence type="ECO:0000256" key="2">
    <source>
        <dbReference type="ARBA" id="ARBA00006236"/>
    </source>
</evidence>
<dbReference type="PROSITE" id="PS50850">
    <property type="entry name" value="MFS"/>
    <property type="match status" value="1"/>
</dbReference>
<keyword evidence="6 8" id="KW-1133">Transmembrane helix</keyword>
<dbReference type="PANTHER" id="PTHR23502">
    <property type="entry name" value="MAJOR FACILITATOR SUPERFAMILY"/>
    <property type="match status" value="1"/>
</dbReference>
<dbReference type="RefSeq" id="WP_106893771.1">
    <property type="nucleotide sequence ID" value="NZ_CP027860.1"/>
</dbReference>
<feature type="transmembrane region" description="Helical" evidence="8">
    <location>
        <begin position="377"/>
        <end position="396"/>
    </location>
</feature>
<dbReference type="PANTHER" id="PTHR23502:SF132">
    <property type="entry name" value="POLYAMINE TRANSPORTER 2-RELATED"/>
    <property type="match status" value="1"/>
</dbReference>
<dbReference type="EMBL" id="CP027860">
    <property type="protein sequence ID" value="AVP99852.1"/>
    <property type="molecule type" value="Genomic_DNA"/>
</dbReference>
<keyword evidence="3 8" id="KW-0813">Transport</keyword>
<evidence type="ECO:0000256" key="6">
    <source>
        <dbReference type="ARBA" id="ARBA00022989"/>
    </source>
</evidence>
<comment type="subcellular location">
    <subcellularLocation>
        <location evidence="8">Cell inner membrane</location>
        <topology evidence="8">Multi-pass membrane protein</topology>
    </subcellularLocation>
    <subcellularLocation>
        <location evidence="1">Cell membrane</location>
        <topology evidence="1">Multi-pass membrane protein</topology>
    </subcellularLocation>
</comment>
<evidence type="ECO:0000313" key="10">
    <source>
        <dbReference type="EMBL" id="AVP99852.1"/>
    </source>
</evidence>
<gene>
    <name evidence="10" type="ORF">C7S18_22920</name>
</gene>
<evidence type="ECO:0000256" key="1">
    <source>
        <dbReference type="ARBA" id="ARBA00004651"/>
    </source>
</evidence>
<dbReference type="AlphaFoldDB" id="A0A2P1PYD1"/>
<evidence type="ECO:0000313" key="11">
    <source>
        <dbReference type="Proteomes" id="UP000241074"/>
    </source>
</evidence>
<evidence type="ECO:0000256" key="8">
    <source>
        <dbReference type="RuleBase" id="RU365088"/>
    </source>
</evidence>
<feature type="transmembrane region" description="Helical" evidence="8">
    <location>
        <begin position="219"/>
        <end position="237"/>
    </location>
</feature>
<feature type="transmembrane region" description="Helical" evidence="8">
    <location>
        <begin position="106"/>
        <end position="127"/>
    </location>
</feature>
<dbReference type="GO" id="GO:0042910">
    <property type="term" value="F:xenobiotic transmembrane transporter activity"/>
    <property type="evidence" value="ECO:0007669"/>
    <property type="project" value="InterPro"/>
</dbReference>
<sequence length="421" mass="45491">MAASSSRHIQHPVALAALLSLLAMFGPFTIDAFFPAFNAVALDLNANPVEMQQTISLYLVGYALMALVHGPMSDRFGRRRIILFGVVAYAIASLGCALATTIESLWLFRFLQGCTTGAGLIVGRAIIRDLYHGAEAQRILAMTSMFFGVAPAVAPAIGAAVFDLAGWHAVFFMLVLYGLGLWLLCSLVLPESHPPERRIQLSPRSLVQTYWRISTDRDFVWLVMASGLNFAAMFVYISSAPVFIEQHMHLGTHGYPWFFIPLITGMTLGAASSARMAGRISPRASVIYGYRIMAVAMLCNLAYAWLQPVPTAPWAVLPIALYGLGSSMAQPALNLSMLDRHGSHRGSAASVQGFLWSVLLAVVSGAIAAWASVSTGRLAWCSIGFFGLAFACYYLARHAVPDSKQIQVQPDPEDETAAAAK</sequence>
<dbReference type="Proteomes" id="UP000241074">
    <property type="component" value="Chromosome"/>
</dbReference>
<dbReference type="NCBIfam" id="TIGR00710">
    <property type="entry name" value="efflux_Bcr_CflA"/>
    <property type="match status" value="1"/>
</dbReference>
<keyword evidence="5 8" id="KW-0812">Transmembrane</keyword>
<reference evidence="10 11" key="2">
    <citation type="submission" date="2018-03" db="EMBL/GenBank/DDBJ databases">
        <authorList>
            <person name="Keele B.F."/>
        </authorList>
    </citation>
    <scope>NUCLEOTIDE SEQUENCE [LARGE SCALE GENOMIC DNA]</scope>
    <source>
        <strain evidence="10 11">D13</strain>
    </source>
</reference>
<dbReference type="GO" id="GO:1990961">
    <property type="term" value="P:xenobiotic detoxification by transmembrane export across the plasma membrane"/>
    <property type="evidence" value="ECO:0007669"/>
    <property type="project" value="InterPro"/>
</dbReference>
<evidence type="ECO:0000256" key="4">
    <source>
        <dbReference type="ARBA" id="ARBA00022475"/>
    </source>
</evidence>
<evidence type="ECO:0000256" key="3">
    <source>
        <dbReference type="ARBA" id="ARBA00022448"/>
    </source>
</evidence>
<keyword evidence="11" id="KW-1185">Reference proteome</keyword>
<dbReference type="Gene3D" id="1.20.1720.10">
    <property type="entry name" value="Multidrug resistance protein D"/>
    <property type="match status" value="1"/>
</dbReference>
<keyword evidence="8" id="KW-0997">Cell inner membrane</keyword>
<dbReference type="KEGG" id="xba:C7S18_22920"/>
<dbReference type="CDD" id="cd17320">
    <property type="entry name" value="MFS_MdfA_MDR_like"/>
    <property type="match status" value="1"/>
</dbReference>
<feature type="transmembrane region" description="Helical" evidence="8">
    <location>
        <begin position="168"/>
        <end position="189"/>
    </location>
</feature>
<protein>
    <recommendedName>
        <fullName evidence="8">Bcr/CflA family efflux transporter</fullName>
    </recommendedName>
</protein>
<evidence type="ECO:0000256" key="7">
    <source>
        <dbReference type="ARBA" id="ARBA00023136"/>
    </source>
</evidence>
<comment type="similarity">
    <text evidence="2 8">Belongs to the major facilitator superfamily. Bcr/CmlA family.</text>
</comment>
<feature type="transmembrane region" description="Helical" evidence="8">
    <location>
        <begin position="139"/>
        <end position="162"/>
    </location>
</feature>
<dbReference type="InterPro" id="IPR011701">
    <property type="entry name" value="MFS"/>
</dbReference>
<feature type="domain" description="Major facilitator superfamily (MFS) profile" evidence="9">
    <location>
        <begin position="12"/>
        <end position="399"/>
    </location>
</feature>